<comment type="similarity">
    <text evidence="4">Belongs to the CDIP1/LITAF family.</text>
</comment>
<dbReference type="EMBL" id="JADWDJ010000006">
    <property type="protein sequence ID" value="KAG5280178.1"/>
    <property type="molecule type" value="Genomic_DNA"/>
</dbReference>
<evidence type="ECO:0000256" key="7">
    <source>
        <dbReference type="ARBA" id="ARBA00023136"/>
    </source>
</evidence>
<dbReference type="GO" id="GO:0098560">
    <property type="term" value="C:cytoplasmic side of late endosome membrane"/>
    <property type="evidence" value="ECO:0007669"/>
    <property type="project" value="TreeGrafter"/>
</dbReference>
<dbReference type="GO" id="GO:0008270">
    <property type="term" value="F:zinc ion binding"/>
    <property type="evidence" value="ECO:0007669"/>
    <property type="project" value="TreeGrafter"/>
</dbReference>
<accession>A0AAV6GYH4</accession>
<dbReference type="PANTHER" id="PTHR23292">
    <property type="entry name" value="LIPOPOLYSACCHARIDE-INDUCED TUMOR NECROSIS FACTOR-ALPHA FACTOR"/>
    <property type="match status" value="1"/>
</dbReference>
<dbReference type="SMART" id="SM00714">
    <property type="entry name" value="LITAF"/>
    <property type="match status" value="1"/>
</dbReference>
<evidence type="ECO:0000313" key="10">
    <source>
        <dbReference type="EMBL" id="KAG5280178.1"/>
    </source>
</evidence>
<evidence type="ECO:0000259" key="9">
    <source>
        <dbReference type="PROSITE" id="PS51837"/>
    </source>
</evidence>
<evidence type="ECO:0000256" key="1">
    <source>
        <dbReference type="ARBA" id="ARBA00004125"/>
    </source>
</evidence>
<reference evidence="10" key="1">
    <citation type="submission" date="2020-10" db="EMBL/GenBank/DDBJ databases">
        <title>Chromosome-scale genome assembly of the Allis shad, Alosa alosa.</title>
        <authorList>
            <person name="Margot Z."/>
            <person name="Christophe K."/>
            <person name="Cabau C."/>
            <person name="Louis A."/>
            <person name="Berthelot C."/>
            <person name="Parey E."/>
            <person name="Roest Crollius H."/>
            <person name="Montfort J."/>
            <person name="Robinson-Rechavi M."/>
            <person name="Bucao C."/>
            <person name="Bouchez O."/>
            <person name="Gislard M."/>
            <person name="Lluch J."/>
            <person name="Milhes M."/>
            <person name="Lampietro C."/>
            <person name="Lopez Roques C."/>
            <person name="Donnadieu C."/>
            <person name="Braasch I."/>
            <person name="Desvignes T."/>
            <person name="Postlethwait J."/>
            <person name="Bobe J."/>
            <person name="Guiguen Y."/>
        </authorList>
    </citation>
    <scope>NUCLEOTIDE SEQUENCE</scope>
    <source>
        <strain evidence="10">M-15738</strain>
        <tissue evidence="10">Blood</tissue>
    </source>
</reference>
<dbReference type="AlphaFoldDB" id="A0AAV6GYH4"/>
<dbReference type="GO" id="GO:0005634">
    <property type="term" value="C:nucleus"/>
    <property type="evidence" value="ECO:0007669"/>
    <property type="project" value="TreeGrafter"/>
</dbReference>
<dbReference type="PANTHER" id="PTHR23292:SF35">
    <property type="entry name" value="LITAF DOMAIN-CONTAINING PROTEIN"/>
    <property type="match status" value="1"/>
</dbReference>
<evidence type="ECO:0000256" key="4">
    <source>
        <dbReference type="ARBA" id="ARBA00005975"/>
    </source>
</evidence>
<evidence type="ECO:0000256" key="2">
    <source>
        <dbReference type="ARBA" id="ARBA00004414"/>
    </source>
</evidence>
<evidence type="ECO:0000256" key="5">
    <source>
        <dbReference type="ARBA" id="ARBA00022723"/>
    </source>
</evidence>
<comment type="caution">
    <text evidence="10">The sequence shown here is derived from an EMBL/GenBank/DDBJ whole genome shotgun (WGS) entry which is preliminary data.</text>
</comment>
<evidence type="ECO:0000313" key="11">
    <source>
        <dbReference type="Proteomes" id="UP000823561"/>
    </source>
</evidence>
<dbReference type="InterPro" id="IPR006629">
    <property type="entry name" value="LITAF"/>
</dbReference>
<dbReference type="GO" id="GO:0098574">
    <property type="term" value="C:cytoplasmic side of lysosomal membrane"/>
    <property type="evidence" value="ECO:0007669"/>
    <property type="project" value="TreeGrafter"/>
</dbReference>
<keyword evidence="8" id="KW-0812">Transmembrane</keyword>
<evidence type="ECO:0000256" key="3">
    <source>
        <dbReference type="ARBA" id="ARBA00004630"/>
    </source>
</evidence>
<keyword evidence="11" id="KW-1185">Reference proteome</keyword>
<evidence type="ECO:0000256" key="8">
    <source>
        <dbReference type="SAM" id="Phobius"/>
    </source>
</evidence>
<proteinExistence type="inferred from homology"/>
<gene>
    <name evidence="10" type="ORF">AALO_G00085890</name>
</gene>
<dbReference type="Pfam" id="PF10601">
    <property type="entry name" value="zf-LITAF-like"/>
    <property type="match status" value="1"/>
</dbReference>
<dbReference type="Proteomes" id="UP000823561">
    <property type="component" value="Chromosome 6"/>
</dbReference>
<name>A0AAV6GYH4_9TELE</name>
<dbReference type="PROSITE" id="PS51837">
    <property type="entry name" value="LITAF"/>
    <property type="match status" value="1"/>
</dbReference>
<sequence length="216" mass="24487">METVAEELNYLSIRRRQLHDRYTILTMLRDFRHQTDPGMTDTREEAEIEAIQKELDILSVKKKDLLEKQERLNLTQHRTGMPINVEGAVRTNTNTQTGSSHNIGHSPDSMKTTKENPHFGICYIGPPPDAPAPKVIMDVEELPPYPAKTQCPYCYAFVTTEITHTVGPVVWLVCTMSFLVGCAAGCCLLPFCIKNFKDVNHKCPKCRSFLHTVKKL</sequence>
<feature type="transmembrane region" description="Helical" evidence="8">
    <location>
        <begin position="169"/>
        <end position="192"/>
    </location>
</feature>
<protein>
    <recommendedName>
        <fullName evidence="9">LITAF domain-containing protein</fullName>
    </recommendedName>
</protein>
<organism evidence="10 11">
    <name type="scientific">Alosa alosa</name>
    <name type="common">allis shad</name>
    <dbReference type="NCBI Taxonomy" id="278164"/>
    <lineage>
        <taxon>Eukaryota</taxon>
        <taxon>Metazoa</taxon>
        <taxon>Chordata</taxon>
        <taxon>Craniata</taxon>
        <taxon>Vertebrata</taxon>
        <taxon>Euteleostomi</taxon>
        <taxon>Actinopterygii</taxon>
        <taxon>Neopterygii</taxon>
        <taxon>Teleostei</taxon>
        <taxon>Clupei</taxon>
        <taxon>Clupeiformes</taxon>
        <taxon>Clupeoidei</taxon>
        <taxon>Clupeidae</taxon>
        <taxon>Alosa</taxon>
    </lineage>
</organism>
<feature type="domain" description="LITAF" evidence="9">
    <location>
        <begin position="131"/>
        <end position="215"/>
    </location>
</feature>
<keyword evidence="5" id="KW-0479">Metal-binding</keyword>
<keyword evidence="7 8" id="KW-0472">Membrane</keyword>
<keyword evidence="6" id="KW-0862">Zinc</keyword>
<comment type="subcellular location">
    <subcellularLocation>
        <location evidence="1">Endosome membrane</location>
        <topology evidence="1">Peripheral membrane protein</topology>
        <orientation evidence="1">Cytoplasmic side</orientation>
    </subcellularLocation>
    <subcellularLocation>
        <location evidence="2">Late endosome membrane</location>
    </subcellularLocation>
    <subcellularLocation>
        <location evidence="3">Lysosome membrane</location>
        <topology evidence="3">Peripheral membrane protein</topology>
        <orientation evidence="3">Cytoplasmic side</orientation>
    </subcellularLocation>
</comment>
<evidence type="ECO:0000256" key="6">
    <source>
        <dbReference type="ARBA" id="ARBA00022833"/>
    </source>
</evidence>
<keyword evidence="8" id="KW-1133">Transmembrane helix</keyword>
<dbReference type="InterPro" id="IPR037519">
    <property type="entry name" value="LITAF_fam"/>
</dbReference>